<organism evidence="1 2">
    <name type="scientific">Phytophthora fragariaefolia</name>
    <dbReference type="NCBI Taxonomy" id="1490495"/>
    <lineage>
        <taxon>Eukaryota</taxon>
        <taxon>Sar</taxon>
        <taxon>Stramenopiles</taxon>
        <taxon>Oomycota</taxon>
        <taxon>Peronosporomycetes</taxon>
        <taxon>Peronosporales</taxon>
        <taxon>Peronosporaceae</taxon>
        <taxon>Phytophthora</taxon>
    </lineage>
</organism>
<reference evidence="1" key="1">
    <citation type="submission" date="2023-04" db="EMBL/GenBank/DDBJ databases">
        <title>Phytophthora fragariaefolia NBRC 109709.</title>
        <authorList>
            <person name="Ichikawa N."/>
            <person name="Sato H."/>
            <person name="Tonouchi N."/>
        </authorList>
    </citation>
    <scope>NUCLEOTIDE SEQUENCE</scope>
    <source>
        <strain evidence="1">NBRC 109709</strain>
    </source>
</reference>
<evidence type="ECO:0000313" key="2">
    <source>
        <dbReference type="Proteomes" id="UP001165121"/>
    </source>
</evidence>
<dbReference type="AlphaFoldDB" id="A0A9W6Y4K9"/>
<name>A0A9W6Y4K9_9STRA</name>
<keyword evidence="2" id="KW-1185">Reference proteome</keyword>
<gene>
    <name evidence="1" type="ORF">Pfra01_002183500</name>
</gene>
<dbReference type="EMBL" id="BSXT01003213">
    <property type="protein sequence ID" value="GMF53039.1"/>
    <property type="molecule type" value="Genomic_DNA"/>
</dbReference>
<dbReference type="Proteomes" id="UP001165121">
    <property type="component" value="Unassembled WGS sequence"/>
</dbReference>
<sequence>MLWTDRLISLSFRSNSASASNDSAIIPVSLSRRISALVADSLVDPAAGGDTGPWSSPRSFGRRTRITASLIRNVCSFFL</sequence>
<proteinExistence type="predicted"/>
<accession>A0A9W6Y4K9</accession>
<comment type="caution">
    <text evidence="1">The sequence shown here is derived from an EMBL/GenBank/DDBJ whole genome shotgun (WGS) entry which is preliminary data.</text>
</comment>
<evidence type="ECO:0000313" key="1">
    <source>
        <dbReference type="EMBL" id="GMF53039.1"/>
    </source>
</evidence>
<protein>
    <submittedName>
        <fullName evidence="1">Unnamed protein product</fullName>
    </submittedName>
</protein>